<protein>
    <recommendedName>
        <fullName evidence="6">Tellurite resistance protein TerB</fullName>
    </recommendedName>
</protein>
<dbReference type="RefSeq" id="WP_126702276.1">
    <property type="nucleotide sequence ID" value="NZ_RWKW01000111.1"/>
</dbReference>
<keyword evidence="5" id="KW-1185">Reference proteome</keyword>
<dbReference type="Pfam" id="PF15615">
    <property type="entry name" value="TerB_C"/>
    <property type="match status" value="1"/>
</dbReference>
<gene>
    <name evidence="4" type="ORF">EJC49_23025</name>
</gene>
<dbReference type="Proteomes" id="UP000278398">
    <property type="component" value="Unassembled WGS sequence"/>
</dbReference>
<evidence type="ECO:0000259" key="3">
    <source>
        <dbReference type="Pfam" id="PF15615"/>
    </source>
</evidence>
<dbReference type="Pfam" id="PF13208">
    <property type="entry name" value="TerB_N"/>
    <property type="match status" value="1"/>
</dbReference>
<dbReference type="EMBL" id="RWKW01000111">
    <property type="protein sequence ID" value="RST83071.1"/>
    <property type="molecule type" value="Genomic_DNA"/>
</dbReference>
<feature type="domain" description="Co-chaperone DjlA N-terminal" evidence="1">
    <location>
        <begin position="488"/>
        <end position="595"/>
    </location>
</feature>
<accession>A0A3R9ZVY5</accession>
<evidence type="ECO:0000259" key="2">
    <source>
        <dbReference type="Pfam" id="PF13208"/>
    </source>
</evidence>
<reference evidence="4 5" key="1">
    <citation type="submission" date="2018-12" db="EMBL/GenBank/DDBJ databases">
        <title>Mesorhizobium carbonis sp. nov., isolated from coal mine water.</title>
        <authorList>
            <person name="Xin W."/>
            <person name="Xu Z."/>
            <person name="Xiang F."/>
            <person name="Zhang J."/>
            <person name="Xi L."/>
            <person name="Liu J."/>
        </authorList>
    </citation>
    <scope>NUCLEOTIDE SEQUENCE [LARGE SCALE GENOMIC DNA]</scope>
    <source>
        <strain evidence="4 5">B2.3</strain>
    </source>
</reference>
<feature type="domain" description="TerB N-terminal" evidence="2">
    <location>
        <begin position="75"/>
        <end position="276"/>
    </location>
</feature>
<comment type="caution">
    <text evidence="4">The sequence shown here is derived from an EMBL/GenBank/DDBJ whole genome shotgun (WGS) entry which is preliminary data.</text>
</comment>
<organism evidence="4 5">
    <name type="scientific">Aquibium carbonis</name>
    <dbReference type="NCBI Taxonomy" id="2495581"/>
    <lineage>
        <taxon>Bacteria</taxon>
        <taxon>Pseudomonadati</taxon>
        <taxon>Pseudomonadota</taxon>
        <taxon>Alphaproteobacteria</taxon>
        <taxon>Hyphomicrobiales</taxon>
        <taxon>Phyllobacteriaceae</taxon>
        <taxon>Aquibium</taxon>
    </lineage>
</organism>
<evidence type="ECO:0000313" key="4">
    <source>
        <dbReference type="EMBL" id="RST83071.1"/>
    </source>
</evidence>
<proteinExistence type="predicted"/>
<evidence type="ECO:0008006" key="6">
    <source>
        <dbReference type="Google" id="ProtNLM"/>
    </source>
</evidence>
<dbReference type="CDD" id="cd07176">
    <property type="entry name" value="terB"/>
    <property type="match status" value="1"/>
</dbReference>
<name>A0A3R9ZVY5_9HYPH</name>
<dbReference type="InterPro" id="IPR029024">
    <property type="entry name" value="TerB-like"/>
</dbReference>
<evidence type="ECO:0000313" key="5">
    <source>
        <dbReference type="Proteomes" id="UP000278398"/>
    </source>
</evidence>
<sequence length="766" mass="82588">MEWLLIIAALIGWLIYRGSRTRKANARAAAERSTSSGILRERKGYSAIQAVSKVRTFNARSPTSHSRAPARWVAKGEAVKVGGFTVPGGMFYLGGILPGQSNGSCGNCVVDPEAKAASSGEDREGRTMPYWPSYQSISPVARRTFLSWLASGRDDPSIGIGYVFLYFYGLERRMFVDQAKQDSPALIAEVRRLLAVYGDNGSFRGYASKFLDAAELVKGAEIFRPALRPDIRNGYEMPLSVRLHLGKKLAAKQPLDDTDALLWLLSLPDTYLRTPANRCFDELTELWASRFTARYPDGLKLNAPKTRLKLDYRAASGGFEGRIDISDGTVSLPDIAAISAPLDGLRDMLNACTEELAPYSRLLGRNPAAKGTIEATFLLPPELLASPTAMGTALLTRIEQMFGDRKVAGVRVTQLAKALSLDVEAGGKLPSGLCNQIGAFLDRIDVGMEPDRRYGSRNLKADGYVLLFRAPGGAKVDADAPAYVAAKAMVDVAVLAAAADGNIEATEYESIKAEIRAMPGLGGIERARLIAYASTLLKDAPGQQGALNKMKQLAKPAREAVARSATAAILADGHAGPDEVKFLERLYRTLGFPAEGVYATLHRGSVVIDEPVAVASEQRAPGIRIPPPPVEAGPVQGVKIDHDRLERLRSETAAVSDLLAGIFVEEPPAPAPEQVAPADVGGNVTRFPGLDAAHSALLGRLLAGDGLDRAELDDIAKDLRLLPDGAIERINDWGFDRFDEALIEEDDRVTIPDHLREALREVEAAE</sequence>
<dbReference type="SUPFAM" id="SSF158682">
    <property type="entry name" value="TerB-like"/>
    <property type="match status" value="1"/>
</dbReference>
<dbReference type="InterPro" id="IPR025266">
    <property type="entry name" value="TerB_N"/>
</dbReference>
<feature type="domain" description="TerB-C" evidence="3">
    <location>
        <begin position="636"/>
        <end position="760"/>
    </location>
</feature>
<dbReference type="Gene3D" id="1.10.3680.10">
    <property type="entry name" value="TerB-like"/>
    <property type="match status" value="1"/>
</dbReference>
<dbReference type="Pfam" id="PF05099">
    <property type="entry name" value="TerB"/>
    <property type="match status" value="1"/>
</dbReference>
<dbReference type="InterPro" id="IPR028932">
    <property type="entry name" value="TerB-C"/>
</dbReference>
<dbReference type="OrthoDB" id="227636at2"/>
<evidence type="ECO:0000259" key="1">
    <source>
        <dbReference type="Pfam" id="PF05099"/>
    </source>
</evidence>
<dbReference type="InterPro" id="IPR007791">
    <property type="entry name" value="DjlA_N"/>
</dbReference>
<dbReference type="AlphaFoldDB" id="A0A3R9ZVY5"/>